<reference evidence="2" key="1">
    <citation type="journal article" date="2022" name="Mol. Ecol. Resour.">
        <title>The genomes of chicory, endive, great burdock and yacon provide insights into Asteraceae palaeo-polyploidization history and plant inulin production.</title>
        <authorList>
            <person name="Fan W."/>
            <person name="Wang S."/>
            <person name="Wang H."/>
            <person name="Wang A."/>
            <person name="Jiang F."/>
            <person name="Liu H."/>
            <person name="Zhao H."/>
            <person name="Xu D."/>
            <person name="Zhang Y."/>
        </authorList>
    </citation>
    <scope>NUCLEOTIDE SEQUENCE [LARGE SCALE GENOMIC DNA]</scope>
    <source>
        <strain evidence="2">cv. Niubang</strain>
    </source>
</reference>
<protein>
    <submittedName>
        <fullName evidence="1">Uncharacterized protein</fullName>
    </submittedName>
</protein>
<dbReference type="Proteomes" id="UP001055879">
    <property type="component" value="Linkage Group LG15"/>
</dbReference>
<comment type="caution">
    <text evidence="1">The sequence shown here is derived from an EMBL/GenBank/DDBJ whole genome shotgun (WGS) entry which is preliminary data.</text>
</comment>
<organism evidence="1 2">
    <name type="scientific">Arctium lappa</name>
    <name type="common">Greater burdock</name>
    <name type="synonym">Lappa major</name>
    <dbReference type="NCBI Taxonomy" id="4217"/>
    <lineage>
        <taxon>Eukaryota</taxon>
        <taxon>Viridiplantae</taxon>
        <taxon>Streptophyta</taxon>
        <taxon>Embryophyta</taxon>
        <taxon>Tracheophyta</taxon>
        <taxon>Spermatophyta</taxon>
        <taxon>Magnoliopsida</taxon>
        <taxon>eudicotyledons</taxon>
        <taxon>Gunneridae</taxon>
        <taxon>Pentapetalae</taxon>
        <taxon>asterids</taxon>
        <taxon>campanulids</taxon>
        <taxon>Asterales</taxon>
        <taxon>Asteraceae</taxon>
        <taxon>Carduoideae</taxon>
        <taxon>Cardueae</taxon>
        <taxon>Arctiinae</taxon>
        <taxon>Arctium</taxon>
    </lineage>
</organism>
<proteinExistence type="predicted"/>
<name>A0ACB8XSQ2_ARCLA</name>
<reference evidence="1 2" key="2">
    <citation type="journal article" date="2022" name="Mol. Ecol. Resour.">
        <title>The genomes of chicory, endive, great burdock and yacon provide insights into Asteraceae paleo-polyploidization history and plant inulin production.</title>
        <authorList>
            <person name="Fan W."/>
            <person name="Wang S."/>
            <person name="Wang H."/>
            <person name="Wang A."/>
            <person name="Jiang F."/>
            <person name="Liu H."/>
            <person name="Zhao H."/>
            <person name="Xu D."/>
            <person name="Zhang Y."/>
        </authorList>
    </citation>
    <scope>NUCLEOTIDE SEQUENCE [LARGE SCALE GENOMIC DNA]</scope>
    <source>
        <strain evidence="2">cv. Niubang</strain>
    </source>
</reference>
<sequence length="91" mass="10319">MLQFHLLLLEHENTPKPPSISIIIIIISTELSEEGSCRNLNLNLNRNRNHSHAVVRSVVLMATTLVLVHRRRMIRLPMDPASELARSCCLA</sequence>
<evidence type="ECO:0000313" key="1">
    <source>
        <dbReference type="EMBL" id="KAI3673461.1"/>
    </source>
</evidence>
<dbReference type="EMBL" id="CM042061">
    <property type="protein sequence ID" value="KAI3673461.1"/>
    <property type="molecule type" value="Genomic_DNA"/>
</dbReference>
<accession>A0ACB8XSQ2</accession>
<keyword evidence="2" id="KW-1185">Reference proteome</keyword>
<evidence type="ECO:0000313" key="2">
    <source>
        <dbReference type="Proteomes" id="UP001055879"/>
    </source>
</evidence>
<gene>
    <name evidence="1" type="ORF">L6452_39580</name>
</gene>